<dbReference type="InterPro" id="IPR004314">
    <property type="entry name" value="Neprosin"/>
</dbReference>
<proteinExistence type="predicted"/>
<sequence>MSSSSSTPAEMVTLQVHLYASCKSLQMDRMTEDNLKSLGHQVSSSCSATCQDANHPLTGGSSHLVYGIRNTHEEDLELEKQLKLLNKPPVKSIHTEFGYIVDCIDINKQPAYDHPLLKNHKLQREPSVQKSFRNTNVKNSRAKSIFGLHKVQCPTGTVPIRRIMKDDLIRSKIFNNHMLNQEAPGYHYAEVFLRKDLSPYYGVSGTNSVYNPRVGRKDQFTASQLRIQNGPVETSDLLTFGWHTHKGFYLGGRVENISTYGGETFAYDLSIFQDEGTKNWWISLENENIGYFPATLFSNMSSADLAGWGGATGTPRGTTSPQMGSGYFPDGNPKHASYFRKVAFLNRSRLSHEPRKYWTYTFNDKSDCFQAVFYGYQGLDYRYCLHFGGPGGNCGD</sequence>
<reference evidence="2 3" key="1">
    <citation type="submission" date="2024-08" db="EMBL/GenBank/DDBJ databases">
        <title>Insights into the chromosomal genome structure of Flemingia macrophylla.</title>
        <authorList>
            <person name="Ding Y."/>
            <person name="Zhao Y."/>
            <person name="Bi W."/>
            <person name="Wu M."/>
            <person name="Zhao G."/>
            <person name="Gong Y."/>
            <person name="Li W."/>
            <person name="Zhang P."/>
        </authorList>
    </citation>
    <scope>NUCLEOTIDE SEQUENCE [LARGE SCALE GENOMIC DNA]</scope>
    <source>
        <strain evidence="2">DYQJB</strain>
        <tissue evidence="2">Leaf</tissue>
    </source>
</reference>
<protein>
    <recommendedName>
        <fullName evidence="1">Neprosin PEP catalytic domain-containing protein</fullName>
    </recommendedName>
</protein>
<accession>A0ABD1L171</accession>
<dbReference type="InterPro" id="IPR053168">
    <property type="entry name" value="Glutamic_endopeptidase"/>
</dbReference>
<gene>
    <name evidence="2" type="ORF">Fmac_031135</name>
</gene>
<keyword evidence="3" id="KW-1185">Reference proteome</keyword>
<dbReference type="Pfam" id="PF03080">
    <property type="entry name" value="Neprosin"/>
    <property type="match status" value="1"/>
</dbReference>
<dbReference type="Pfam" id="PF14365">
    <property type="entry name" value="Neprosin_AP"/>
    <property type="match status" value="1"/>
</dbReference>
<evidence type="ECO:0000313" key="2">
    <source>
        <dbReference type="EMBL" id="KAL2317259.1"/>
    </source>
</evidence>
<evidence type="ECO:0000313" key="3">
    <source>
        <dbReference type="Proteomes" id="UP001603857"/>
    </source>
</evidence>
<dbReference type="Proteomes" id="UP001603857">
    <property type="component" value="Unassembled WGS sequence"/>
</dbReference>
<feature type="domain" description="Neprosin PEP catalytic" evidence="1">
    <location>
        <begin position="181"/>
        <end position="395"/>
    </location>
</feature>
<evidence type="ECO:0000259" key="1">
    <source>
        <dbReference type="PROSITE" id="PS52045"/>
    </source>
</evidence>
<name>A0ABD1L171_9FABA</name>
<dbReference type="PROSITE" id="PS52045">
    <property type="entry name" value="NEPROSIN_PEP_CD"/>
    <property type="match status" value="1"/>
</dbReference>
<dbReference type="PANTHER" id="PTHR31589">
    <property type="entry name" value="PROTEIN, PUTATIVE (DUF239)-RELATED-RELATED"/>
    <property type="match status" value="1"/>
</dbReference>
<comment type="caution">
    <text evidence="2">The sequence shown here is derived from an EMBL/GenBank/DDBJ whole genome shotgun (WGS) entry which is preliminary data.</text>
</comment>
<dbReference type="InterPro" id="IPR025521">
    <property type="entry name" value="Neprosin_propep"/>
</dbReference>
<organism evidence="2 3">
    <name type="scientific">Flemingia macrophylla</name>
    <dbReference type="NCBI Taxonomy" id="520843"/>
    <lineage>
        <taxon>Eukaryota</taxon>
        <taxon>Viridiplantae</taxon>
        <taxon>Streptophyta</taxon>
        <taxon>Embryophyta</taxon>
        <taxon>Tracheophyta</taxon>
        <taxon>Spermatophyta</taxon>
        <taxon>Magnoliopsida</taxon>
        <taxon>eudicotyledons</taxon>
        <taxon>Gunneridae</taxon>
        <taxon>Pentapetalae</taxon>
        <taxon>rosids</taxon>
        <taxon>fabids</taxon>
        <taxon>Fabales</taxon>
        <taxon>Fabaceae</taxon>
        <taxon>Papilionoideae</taxon>
        <taxon>50 kb inversion clade</taxon>
        <taxon>NPAAA clade</taxon>
        <taxon>indigoferoid/millettioid clade</taxon>
        <taxon>Phaseoleae</taxon>
        <taxon>Flemingia</taxon>
    </lineage>
</organism>
<dbReference type="PANTHER" id="PTHR31589:SF223">
    <property type="entry name" value="PROTEIN, PUTATIVE (DUF239)-RELATED"/>
    <property type="match status" value="1"/>
</dbReference>
<dbReference type="AlphaFoldDB" id="A0ABD1L171"/>
<dbReference type="EMBL" id="JBGMDY010000011">
    <property type="protein sequence ID" value="KAL2317259.1"/>
    <property type="molecule type" value="Genomic_DNA"/>
</dbReference>